<evidence type="ECO:0000313" key="7">
    <source>
        <dbReference type="Proteomes" id="UP000007947"/>
    </source>
</evidence>
<dbReference type="eggNOG" id="COG1653">
    <property type="taxonomic scope" value="Bacteria"/>
</dbReference>
<dbReference type="InterPro" id="IPR050490">
    <property type="entry name" value="Bact_solute-bd_prot1"/>
</dbReference>
<keyword evidence="4" id="KW-0564">Palmitate</keyword>
<dbReference type="AlphaFoldDB" id="F5XHM1"/>
<keyword evidence="2" id="KW-0732">Signal</keyword>
<evidence type="ECO:0000256" key="5">
    <source>
        <dbReference type="ARBA" id="ARBA00023288"/>
    </source>
</evidence>
<keyword evidence="1" id="KW-1003">Cell membrane</keyword>
<sequence length="455" mass="49210">MGAPASTSSSEVLMSPLSRRGFLGLGMSAGAALLAGCSTPGSTSVNAAPVIPPASGPVKLTYWAWLKDLQKVCDIWNAKNPNIQVEAVWIPSGNSGGYPKMYSALAAGTGPDLAQIEFRTIPEFLLVNGLVDLARYGAQDYADRFDKTLWGQVSFVDGVYGIPQDSGPMATFYRPDLLERVGADAPATWDQWAQVAAELRKDKVYIDCFPLADPSWFTAIATQAGASWLRVDGDGWVINMTDDVTLATARFFDKAIDDDLVTTAFGQYSTPWFAAAADNQIASLTSASWGDALLEGVSGGEGKWRVAKMPRWSDGFGSSYIGGSTVAVLANSQHPKEALEFAIWMQTSKEGIDALIKYCGIGWSPLRDYIGEQREQPAAFFGGQRYNEEIFLPASKEQNPDWSWWPITQQSFNIIGDGFRKKASGGTLVDAIVTAETTIIDAFRNKGLTIRKATS</sequence>
<name>F5XHM1_MICPN</name>
<proteinExistence type="predicted"/>
<evidence type="ECO:0000256" key="2">
    <source>
        <dbReference type="ARBA" id="ARBA00022729"/>
    </source>
</evidence>
<dbReference type="PROSITE" id="PS51318">
    <property type="entry name" value="TAT"/>
    <property type="match status" value="1"/>
</dbReference>
<evidence type="ECO:0000256" key="3">
    <source>
        <dbReference type="ARBA" id="ARBA00023136"/>
    </source>
</evidence>
<dbReference type="Proteomes" id="UP000007947">
    <property type="component" value="Chromosome"/>
</dbReference>
<dbReference type="STRING" id="1032480.MLP_01520"/>
<dbReference type="InterPro" id="IPR006311">
    <property type="entry name" value="TAT_signal"/>
</dbReference>
<evidence type="ECO:0000256" key="4">
    <source>
        <dbReference type="ARBA" id="ARBA00023139"/>
    </source>
</evidence>
<dbReference type="Gene3D" id="3.40.190.10">
    <property type="entry name" value="Periplasmic binding protein-like II"/>
    <property type="match status" value="1"/>
</dbReference>
<evidence type="ECO:0000313" key="6">
    <source>
        <dbReference type="EMBL" id="BAK33166.1"/>
    </source>
</evidence>
<dbReference type="KEGG" id="mph:MLP_01520"/>
<gene>
    <name evidence="6" type="ordered locus">MLP_01520</name>
</gene>
<dbReference type="SUPFAM" id="SSF53850">
    <property type="entry name" value="Periplasmic binding protein-like II"/>
    <property type="match status" value="1"/>
</dbReference>
<dbReference type="PANTHER" id="PTHR43649:SF33">
    <property type="entry name" value="POLYGALACTURONAN_RHAMNOGALACTURONAN-BINDING PROTEIN YTCQ"/>
    <property type="match status" value="1"/>
</dbReference>
<dbReference type="EMBL" id="AP012204">
    <property type="protein sequence ID" value="BAK33166.1"/>
    <property type="molecule type" value="Genomic_DNA"/>
</dbReference>
<accession>F5XHM1</accession>
<organism evidence="6 7">
    <name type="scientific">Microlunatus phosphovorus (strain ATCC 700054 / DSM 10555 / JCM 9379 / NBRC 101784 / NCIMB 13414 / VKM Ac-1990 / NM-1)</name>
    <dbReference type="NCBI Taxonomy" id="1032480"/>
    <lineage>
        <taxon>Bacteria</taxon>
        <taxon>Bacillati</taxon>
        <taxon>Actinomycetota</taxon>
        <taxon>Actinomycetes</taxon>
        <taxon>Propionibacteriales</taxon>
        <taxon>Propionibacteriaceae</taxon>
        <taxon>Microlunatus</taxon>
    </lineage>
</organism>
<reference evidence="6 7" key="1">
    <citation type="submission" date="2011-05" db="EMBL/GenBank/DDBJ databases">
        <title>Whole genome sequence of Microlunatus phosphovorus NM-1.</title>
        <authorList>
            <person name="Hosoyama A."/>
            <person name="Sasaki K."/>
            <person name="Harada T."/>
            <person name="Igarashi R."/>
            <person name="Kawakoshi A."/>
            <person name="Sasagawa M."/>
            <person name="Fukada J."/>
            <person name="Nakamura S."/>
            <person name="Katano Y."/>
            <person name="Hanada S."/>
            <person name="Kamagata Y."/>
            <person name="Nakamura N."/>
            <person name="Yamazaki S."/>
            <person name="Fujita N."/>
        </authorList>
    </citation>
    <scope>NUCLEOTIDE SEQUENCE [LARGE SCALE GENOMIC DNA]</scope>
    <source>
        <strain evidence="7">ATCC 700054 / DSM 10555 / JCM 9379 / NBRC 101784 / NCIMB 13414 / VKM Ac-1990 / NM-1</strain>
    </source>
</reference>
<dbReference type="HOGENOM" id="CLU_031285_2_0_11"/>
<evidence type="ECO:0000256" key="1">
    <source>
        <dbReference type="ARBA" id="ARBA00022475"/>
    </source>
</evidence>
<dbReference type="PANTHER" id="PTHR43649">
    <property type="entry name" value="ARABINOSE-BINDING PROTEIN-RELATED"/>
    <property type="match status" value="1"/>
</dbReference>
<dbReference type="InterPro" id="IPR006059">
    <property type="entry name" value="SBP"/>
</dbReference>
<dbReference type="Pfam" id="PF01547">
    <property type="entry name" value="SBP_bac_1"/>
    <property type="match status" value="1"/>
</dbReference>
<keyword evidence="3" id="KW-0472">Membrane</keyword>
<keyword evidence="7" id="KW-1185">Reference proteome</keyword>
<protein>
    <submittedName>
        <fullName evidence="6">Putative sugar ABC transporter substrate-binding protein</fullName>
    </submittedName>
</protein>
<keyword evidence="5" id="KW-0449">Lipoprotein</keyword>